<protein>
    <submittedName>
        <fullName evidence="2">Lipase A</fullName>
    </submittedName>
</protein>
<organism evidence="2 3">
    <name type="scientific">Cladobotryum mycophilum</name>
    <dbReference type="NCBI Taxonomy" id="491253"/>
    <lineage>
        <taxon>Eukaryota</taxon>
        <taxon>Fungi</taxon>
        <taxon>Dikarya</taxon>
        <taxon>Ascomycota</taxon>
        <taxon>Pezizomycotina</taxon>
        <taxon>Sordariomycetes</taxon>
        <taxon>Hypocreomycetidae</taxon>
        <taxon>Hypocreales</taxon>
        <taxon>Hypocreaceae</taxon>
        <taxon>Cladobotryum</taxon>
    </lineage>
</organism>
<name>A0ABR0T2I8_9HYPO</name>
<evidence type="ECO:0000313" key="3">
    <source>
        <dbReference type="Proteomes" id="UP001338125"/>
    </source>
</evidence>
<proteinExistence type="predicted"/>
<dbReference type="Proteomes" id="UP001338125">
    <property type="component" value="Unassembled WGS sequence"/>
</dbReference>
<dbReference type="Gene3D" id="3.40.50.1820">
    <property type="entry name" value="alpha/beta hydrolase"/>
    <property type="match status" value="1"/>
</dbReference>
<gene>
    <name evidence="2" type="ORF">PT974_01020</name>
</gene>
<sequence>MSQLEGDSILVEETAIFGHCSYPIHQIFEPLDNGGNFPEPGVACPVGRCLCRTFDRRGESNANPPSQDAFYAVPQEGLSTAAPGSILRHRAPPSPIAAFTLVPLKLKDSHQILYRTNDNKGNPTATVLTVLVPFNASYDKVVSFQPAQDSACPDCAPSYALQRSSATGGFLGTFLSQLELLIVEAVLENGYIVVIPDHEGPHAAFLANRMAGQATLDGVRAALNSASFTGIHKDAKIAIWGYSGGSLATSWAAELQPTYAPELKINGAILGGLVPNITTVIRSVNNSTSCGILPSGAFGLAHEYPYIADFLSKHILPQYRDDFYKAETQCLVASILQFRNKNALAMFDDPKVFFTDPGVVSIFDENRVGQLAPKIPLYVYKSASDELSPVGETDAVVQGYCARGTRVQYLRDIVSDHTTLAGLGAPKVLSWIHDIMEGVQLPPGCTTKTVTTSLWDTATLRFVPKAIVDAILDLLGKPVGPL</sequence>
<dbReference type="SUPFAM" id="SSF53474">
    <property type="entry name" value="alpha/beta-Hydrolases"/>
    <property type="match status" value="1"/>
</dbReference>
<dbReference type="PANTHER" id="PTHR34853">
    <property type="match status" value="1"/>
</dbReference>
<dbReference type="Pfam" id="PF03583">
    <property type="entry name" value="LIP"/>
    <property type="match status" value="1"/>
</dbReference>
<reference evidence="2 3" key="1">
    <citation type="submission" date="2024-01" db="EMBL/GenBank/DDBJ databases">
        <title>Complete genome of Cladobotryum mycophilum ATHUM6906.</title>
        <authorList>
            <person name="Christinaki A.C."/>
            <person name="Myridakis A.I."/>
            <person name="Kouvelis V.N."/>
        </authorList>
    </citation>
    <scope>NUCLEOTIDE SEQUENCE [LARGE SCALE GENOMIC DNA]</scope>
    <source>
        <strain evidence="2 3">ATHUM6906</strain>
    </source>
</reference>
<dbReference type="EMBL" id="JAVFKD010000001">
    <property type="protein sequence ID" value="KAK5998639.1"/>
    <property type="molecule type" value="Genomic_DNA"/>
</dbReference>
<dbReference type="InterPro" id="IPR005152">
    <property type="entry name" value="Lipase_secreted"/>
</dbReference>
<dbReference type="PANTHER" id="PTHR34853:SF5">
    <property type="entry name" value="LIP-DOMAIN-CONTAINING PROTEIN-RELATED"/>
    <property type="match status" value="1"/>
</dbReference>
<comment type="caution">
    <text evidence="2">The sequence shown here is derived from an EMBL/GenBank/DDBJ whole genome shotgun (WGS) entry which is preliminary data.</text>
</comment>
<keyword evidence="3" id="KW-1185">Reference proteome</keyword>
<keyword evidence="1" id="KW-0378">Hydrolase</keyword>
<dbReference type="Gene3D" id="1.10.260.130">
    <property type="match status" value="1"/>
</dbReference>
<accession>A0ABR0T2I8</accession>
<evidence type="ECO:0000313" key="2">
    <source>
        <dbReference type="EMBL" id="KAK5998639.1"/>
    </source>
</evidence>
<dbReference type="InterPro" id="IPR029058">
    <property type="entry name" value="AB_hydrolase_fold"/>
</dbReference>
<evidence type="ECO:0000256" key="1">
    <source>
        <dbReference type="ARBA" id="ARBA00022801"/>
    </source>
</evidence>